<dbReference type="PATRIC" id="fig|997876.3.peg.2895"/>
<gene>
    <name evidence="2" type="ORF">HMPREF1064_02815</name>
</gene>
<dbReference type="CDD" id="cd00761">
    <property type="entry name" value="Glyco_tranf_GTA_type"/>
    <property type="match status" value="1"/>
</dbReference>
<feature type="domain" description="Glycosyltransferase 2-like" evidence="1">
    <location>
        <begin position="18"/>
        <end position="181"/>
    </location>
</feature>
<reference evidence="2 3" key="1">
    <citation type="submission" date="2012-02" db="EMBL/GenBank/DDBJ databases">
        <title>The Genome Sequence of Bacteroides dorei CL02T12C06.</title>
        <authorList>
            <consortium name="The Broad Institute Genome Sequencing Platform"/>
            <person name="Earl A."/>
            <person name="Ward D."/>
            <person name="Feldgarden M."/>
            <person name="Gevers D."/>
            <person name="Zitomersky N.L."/>
            <person name="Coyne M.J."/>
            <person name="Comstock L.E."/>
            <person name="Young S.K."/>
            <person name="Zeng Q."/>
            <person name="Gargeya S."/>
            <person name="Fitzgerald M."/>
            <person name="Haas B."/>
            <person name="Abouelleil A."/>
            <person name="Alvarado L."/>
            <person name="Arachchi H.M."/>
            <person name="Berlin A."/>
            <person name="Chapman S.B."/>
            <person name="Gearin G."/>
            <person name="Goldberg J."/>
            <person name="Griggs A."/>
            <person name="Gujja S."/>
            <person name="Hansen M."/>
            <person name="Heiman D."/>
            <person name="Howarth C."/>
            <person name="Larimer J."/>
            <person name="Lui A."/>
            <person name="MacDonald P.J.P."/>
            <person name="McCowen C."/>
            <person name="Montmayeur A."/>
            <person name="Murphy C."/>
            <person name="Neiman D."/>
            <person name="Pearson M."/>
            <person name="Priest M."/>
            <person name="Roberts A."/>
            <person name="Saif S."/>
            <person name="Shea T."/>
            <person name="Sisk P."/>
            <person name="Stolte C."/>
            <person name="Sykes S."/>
            <person name="Wortman J."/>
            <person name="Nusbaum C."/>
            <person name="Birren B."/>
        </authorList>
    </citation>
    <scope>NUCLEOTIDE SEQUENCE [LARGE SCALE GENOMIC DNA]</scope>
    <source>
        <strain evidence="2 3">CL02T12C06</strain>
    </source>
</reference>
<evidence type="ECO:0000313" key="3">
    <source>
        <dbReference type="Proteomes" id="UP000005974"/>
    </source>
</evidence>
<organism evidence="2 3">
    <name type="scientific">Phocaeicola dorei CL02T12C06</name>
    <dbReference type="NCBI Taxonomy" id="997876"/>
    <lineage>
        <taxon>Bacteria</taxon>
        <taxon>Pseudomonadati</taxon>
        <taxon>Bacteroidota</taxon>
        <taxon>Bacteroidia</taxon>
        <taxon>Bacteroidales</taxon>
        <taxon>Bacteroidaceae</taxon>
        <taxon>Phocaeicola</taxon>
    </lineage>
</organism>
<proteinExistence type="predicted"/>
<dbReference type="GO" id="GO:0016758">
    <property type="term" value="F:hexosyltransferase activity"/>
    <property type="evidence" value="ECO:0007669"/>
    <property type="project" value="UniProtKB-ARBA"/>
</dbReference>
<evidence type="ECO:0000259" key="1">
    <source>
        <dbReference type="Pfam" id="PF00535"/>
    </source>
</evidence>
<dbReference type="Pfam" id="PF00535">
    <property type="entry name" value="Glycos_transf_2"/>
    <property type="match status" value="1"/>
</dbReference>
<dbReference type="InterPro" id="IPR001173">
    <property type="entry name" value="Glyco_trans_2-like"/>
</dbReference>
<name>I8W3H0_9BACT</name>
<dbReference type="PANTHER" id="PTHR22916:SF3">
    <property type="entry name" value="UDP-GLCNAC:BETAGAL BETA-1,3-N-ACETYLGLUCOSAMINYLTRANSFERASE-LIKE PROTEIN 1"/>
    <property type="match status" value="1"/>
</dbReference>
<dbReference type="InterPro" id="IPR029044">
    <property type="entry name" value="Nucleotide-diphossugar_trans"/>
</dbReference>
<keyword evidence="3" id="KW-1185">Reference proteome</keyword>
<dbReference type="OrthoDB" id="1114838at2"/>
<evidence type="ECO:0000313" key="2">
    <source>
        <dbReference type="EMBL" id="EIY32272.1"/>
    </source>
</evidence>
<protein>
    <recommendedName>
        <fullName evidence="1">Glycosyltransferase 2-like domain-containing protein</fullName>
    </recommendedName>
</protein>
<dbReference type="EMBL" id="AGXJ01000051">
    <property type="protein sequence ID" value="EIY32272.1"/>
    <property type="molecule type" value="Genomic_DNA"/>
</dbReference>
<dbReference type="SUPFAM" id="SSF53448">
    <property type="entry name" value="Nucleotide-diphospho-sugar transferases"/>
    <property type="match status" value="1"/>
</dbReference>
<comment type="caution">
    <text evidence="2">The sequence shown here is derived from an EMBL/GenBank/DDBJ whole genome shotgun (WGS) entry which is preliminary data.</text>
</comment>
<dbReference type="AlphaFoldDB" id="I8W3H0"/>
<dbReference type="Proteomes" id="UP000005974">
    <property type="component" value="Unassembled WGS sequence"/>
</dbReference>
<accession>I8W3H0</accession>
<dbReference type="RefSeq" id="WP_007846694.1">
    <property type="nucleotide sequence ID" value="NZ_JH724134.1"/>
</dbReference>
<dbReference type="Gene3D" id="3.90.550.10">
    <property type="entry name" value="Spore Coat Polysaccharide Biosynthesis Protein SpsA, Chain A"/>
    <property type="match status" value="1"/>
</dbReference>
<dbReference type="PANTHER" id="PTHR22916">
    <property type="entry name" value="GLYCOSYLTRANSFERASE"/>
    <property type="match status" value="1"/>
</dbReference>
<dbReference type="HOGENOM" id="CLU_025996_25_0_10"/>
<sequence>MNSEESINLSINKLKKVSIIIPVYNVDSFIIQCLDSVRSQSYTNLEVILVDDCGTDNSMAVVQEYLKHHSFTEVKILHHTHNRGLSAARNTGLEAATGEYVFFLDSDDELTDDCISVMAEPIEKFYHDFVIANYEVKGSDKDYPALTLSTGALRNNKKILHSYAEGRWYMMAWNKLCNRKFLLDNKLFFEEGLLHEDVIWSFKLACKACSMYVIQEPTYRYTIRAASIMTGTDIERDAKQYIKVFEAITQFVVNEGMQQAQDEYTLLEGRKSTLLFSLLQRNEYGLYNRYYPYLHEMSPISPWAAFKSKTIGIKYLLRDLHYLLPMAWGKRYKRLFYNLYYKWRGKPIEGAFW</sequence>